<dbReference type="Proteomes" id="UP001222027">
    <property type="component" value="Unassembled WGS sequence"/>
</dbReference>
<gene>
    <name evidence="1" type="ORF">OPV22_010796</name>
</gene>
<dbReference type="EMBL" id="JAQQAF010000003">
    <property type="protein sequence ID" value="KAJ8500244.1"/>
    <property type="molecule type" value="Genomic_DNA"/>
</dbReference>
<organism evidence="1 2">
    <name type="scientific">Ensete ventricosum</name>
    <name type="common">Abyssinian banana</name>
    <name type="synonym">Musa ensete</name>
    <dbReference type="NCBI Taxonomy" id="4639"/>
    <lineage>
        <taxon>Eukaryota</taxon>
        <taxon>Viridiplantae</taxon>
        <taxon>Streptophyta</taxon>
        <taxon>Embryophyta</taxon>
        <taxon>Tracheophyta</taxon>
        <taxon>Spermatophyta</taxon>
        <taxon>Magnoliopsida</taxon>
        <taxon>Liliopsida</taxon>
        <taxon>Zingiberales</taxon>
        <taxon>Musaceae</taxon>
        <taxon>Ensete</taxon>
    </lineage>
</organism>
<dbReference type="AlphaFoldDB" id="A0AAV8PWN5"/>
<reference evidence="1 2" key="1">
    <citation type="submission" date="2022-12" db="EMBL/GenBank/DDBJ databases">
        <title>Chromosome-scale assembly of the Ensete ventricosum genome.</title>
        <authorList>
            <person name="Dussert Y."/>
            <person name="Stocks J."/>
            <person name="Wendawek A."/>
            <person name="Woldeyes F."/>
            <person name="Nichols R.A."/>
            <person name="Borrell J.S."/>
        </authorList>
    </citation>
    <scope>NUCLEOTIDE SEQUENCE [LARGE SCALE GENOMIC DNA]</scope>
    <source>
        <strain evidence="2">cv. Maze</strain>
        <tissue evidence="1">Seeds</tissue>
    </source>
</reference>
<comment type="caution">
    <text evidence="1">The sequence shown here is derived from an EMBL/GenBank/DDBJ whole genome shotgun (WGS) entry which is preliminary data.</text>
</comment>
<accession>A0AAV8PWN5</accession>
<evidence type="ECO:0000313" key="1">
    <source>
        <dbReference type="EMBL" id="KAJ8500244.1"/>
    </source>
</evidence>
<evidence type="ECO:0000313" key="2">
    <source>
        <dbReference type="Proteomes" id="UP001222027"/>
    </source>
</evidence>
<proteinExistence type="predicted"/>
<sequence length="76" mass="8263">MQSEFTIRLVYSGTVRVASRTLTLYPLPPPPVSSRFRVAIASSSARPLSRIDYGSARLLLIRAAAAIHIPTRLLAA</sequence>
<protein>
    <submittedName>
        <fullName evidence="1">Uncharacterized protein</fullName>
    </submittedName>
</protein>
<keyword evidence="2" id="KW-1185">Reference proteome</keyword>
<name>A0AAV8PWN5_ENSVE</name>